<dbReference type="Proteomes" id="UP001480595">
    <property type="component" value="Unassembled WGS sequence"/>
</dbReference>
<evidence type="ECO:0000256" key="1">
    <source>
        <dbReference type="SAM" id="Phobius"/>
    </source>
</evidence>
<feature type="transmembrane region" description="Helical" evidence="1">
    <location>
        <begin position="880"/>
        <end position="898"/>
    </location>
</feature>
<keyword evidence="1" id="KW-0812">Transmembrane</keyword>
<keyword evidence="1" id="KW-1133">Transmembrane helix</keyword>
<protein>
    <recommendedName>
        <fullName evidence="4">Cytochrome b561 domain-containing protein</fullName>
    </recommendedName>
</protein>
<organism evidence="2 3">
    <name type="scientific">Apiospora phragmitis</name>
    <dbReference type="NCBI Taxonomy" id="2905665"/>
    <lineage>
        <taxon>Eukaryota</taxon>
        <taxon>Fungi</taxon>
        <taxon>Dikarya</taxon>
        <taxon>Ascomycota</taxon>
        <taxon>Pezizomycotina</taxon>
        <taxon>Sordariomycetes</taxon>
        <taxon>Xylariomycetidae</taxon>
        <taxon>Amphisphaeriales</taxon>
        <taxon>Apiosporaceae</taxon>
        <taxon>Apiospora</taxon>
    </lineage>
</organism>
<dbReference type="RefSeq" id="XP_066708603.1">
    <property type="nucleotide sequence ID" value="XM_066865474.1"/>
</dbReference>
<evidence type="ECO:0000313" key="2">
    <source>
        <dbReference type="EMBL" id="KAK8041058.1"/>
    </source>
</evidence>
<accession>A0ABR1T5M1</accession>
<reference evidence="2 3" key="1">
    <citation type="submission" date="2023-01" db="EMBL/GenBank/DDBJ databases">
        <title>Analysis of 21 Apiospora genomes using comparative genomics revels a genus with tremendous synthesis potential of carbohydrate active enzymes and secondary metabolites.</title>
        <authorList>
            <person name="Sorensen T."/>
        </authorList>
    </citation>
    <scope>NUCLEOTIDE SEQUENCE [LARGE SCALE GENOMIC DNA]</scope>
    <source>
        <strain evidence="2 3">CBS 135458</strain>
    </source>
</reference>
<dbReference type="EMBL" id="JAQQWL010000015">
    <property type="protein sequence ID" value="KAK8041058.1"/>
    <property type="molecule type" value="Genomic_DNA"/>
</dbReference>
<feature type="transmembrane region" description="Helical" evidence="1">
    <location>
        <begin position="918"/>
        <end position="942"/>
    </location>
</feature>
<keyword evidence="3" id="KW-1185">Reference proteome</keyword>
<feature type="transmembrane region" description="Helical" evidence="1">
    <location>
        <begin position="840"/>
        <end position="860"/>
    </location>
</feature>
<name>A0ABR1T5M1_9PEZI</name>
<evidence type="ECO:0008006" key="4">
    <source>
        <dbReference type="Google" id="ProtNLM"/>
    </source>
</evidence>
<evidence type="ECO:0000313" key="3">
    <source>
        <dbReference type="Proteomes" id="UP001480595"/>
    </source>
</evidence>
<sequence>MKQSTADAIAGDELIRRNVLAFVDFGADASDEWATRSGSESLREASQVLRTMRDELFLNARFQSSEPLGSTTGEIVHLGKRGEANNNARRKIGPRGFLEDIADKGIQAVINAAGGSLAGVGAAAGVGVGQGAVQGLKLKSADEAKAIASQIMKETGDDYSKLSPVIIAVGSNAAAVITRSVDLGNLTSNTMLAPAARGLAVGLGNGAVDGLGLAQRPAPPNTSSLVDVAGNLGYGLSNTVASSINVQQLLNSTGANTIKQQLPAGVMGLAVGVGTGAVSGLNISQVPPPSENNTDVPSLLKVFGYGLSNSVTSSVPLQNLVAVIPGGAAGLTQQLPSAVLNLATGIGNGAVTGLKIANVPPPPENASIPAIAGTFGYGLSNSVASNVDVKGLLAKAAGSGITSGIAAQAPQIALGLGQGQATLNTVAPPNGSSPGDIAGSLGYGLTQSVTSNLDLSKIGSVLNPKLLLDNLPQAASGLVPIGLGIQPDPGPVVGPNGTRNDVGAITEDFGAGLTSGFLANGTLPKVLAMAAGSGLLPKVDLGSAANGLGRGLTQGVSDAITAMGGFNSLLNGNSTVPTGPVPNTPVLFNDSLNGAATGLGQGLGTGGALAVQKVLTSGALAGISQNLNLTKRIVPGFLPGASSQIVPRSVALLDPRQATPQPQPGEVVKFNVSNVITADTVSRLVQRGLDLMTARGFGGLALFAQSTFKQPAKFNIDEVKPFLPRAPSSSYNLDPRTGIEKADTGVLNVVNAISVDGWTFTTLFVFIALHTGLLGFIPLALAFEGGRNIVLRIHKPHVMIKAPYHANVLWLVIGFPLIIVQFVFAIVATNTAPHFKSAHGVLGIITTAVGFLAVLLHYLVKMRAPEEVMPPSTLGTIRHATNALLLLLSVATALSGFAQLTTITVGLTQTVYFEYTVLMGFGLALLVVPPVFVYLLDWALVYRARKVRLGMRPQDEKAAVLERTRLRGRARSPSSFPPMFPSGRK</sequence>
<feature type="transmembrane region" description="Helical" evidence="1">
    <location>
        <begin position="758"/>
        <end position="783"/>
    </location>
</feature>
<gene>
    <name evidence="2" type="ORF">PG994_014065</name>
</gene>
<comment type="caution">
    <text evidence="2">The sequence shown here is derived from an EMBL/GenBank/DDBJ whole genome shotgun (WGS) entry which is preliminary data.</text>
</comment>
<keyword evidence="1" id="KW-0472">Membrane</keyword>
<feature type="transmembrane region" description="Helical" evidence="1">
    <location>
        <begin position="804"/>
        <end position="828"/>
    </location>
</feature>
<proteinExistence type="predicted"/>
<dbReference type="GeneID" id="92098537"/>